<proteinExistence type="predicted"/>
<name>A0A9D1E004_9BACT</name>
<feature type="domain" description="Peptidoglycan beta-N-acetylmuramidase NamZ C-terminal" evidence="3">
    <location>
        <begin position="272"/>
        <end position="430"/>
    </location>
</feature>
<gene>
    <name evidence="4" type="ORF">IAC94_02070</name>
</gene>
<evidence type="ECO:0000256" key="1">
    <source>
        <dbReference type="SAM" id="SignalP"/>
    </source>
</evidence>
<dbReference type="Gene3D" id="3.40.50.12170">
    <property type="entry name" value="Uncharacterised protein PF07075, DUF1343"/>
    <property type="match status" value="1"/>
</dbReference>
<reference evidence="4" key="2">
    <citation type="journal article" date="2021" name="PeerJ">
        <title>Extensive microbial diversity within the chicken gut microbiome revealed by metagenomics and culture.</title>
        <authorList>
            <person name="Gilroy R."/>
            <person name="Ravi A."/>
            <person name="Getino M."/>
            <person name="Pursley I."/>
            <person name="Horton D.L."/>
            <person name="Alikhan N.F."/>
            <person name="Baker D."/>
            <person name="Gharbi K."/>
            <person name="Hall N."/>
            <person name="Watson M."/>
            <person name="Adriaenssens E.M."/>
            <person name="Foster-Nyarko E."/>
            <person name="Jarju S."/>
            <person name="Secka A."/>
            <person name="Antonio M."/>
            <person name="Oren A."/>
            <person name="Chaudhuri R.R."/>
            <person name="La Ragione R."/>
            <person name="Hildebrand F."/>
            <person name="Pallen M.J."/>
        </authorList>
    </citation>
    <scope>NUCLEOTIDE SEQUENCE</scope>
    <source>
        <strain evidence="4">ChiHjej13B12-12457</strain>
    </source>
</reference>
<dbReference type="InterPro" id="IPR008302">
    <property type="entry name" value="NamZ"/>
</dbReference>
<dbReference type="Gene3D" id="3.90.1150.140">
    <property type="match status" value="1"/>
</dbReference>
<sequence length="432" mass="47003">MKLSGTYHLSTTAAAVLILTALTLIPATGTAQTVLTGIDVLEANGFEQLQGKRIGLVTNPTGVDRYLNSTIDVLHSAPGVELVALFGPEHGVRGNAHAGEHVEGQAVDPRTGVPIFSLYGKTRLPSAEQFEGLDAIVYDIQDIGCRSYTYISTMGNVMKVAAMEGVEMIILDRPNPLGGLKVEGPGVEDSLISFVGQYNIPYVYGLTCGELATLLNEEGMLRVEGSDGRDSTVKCRLTVVKMEGWRRGMNFDATGLLWVPSSPHIPTVEAAYLYPATGILGELGVLSIGVGYTLPFGMIACPGMDADLLASRMNALYLPGVLFRPVYATPFYGSLKGEEIGGVQIYITDFGAARLSEIQFYAMQVIADMQPDFDPFGAADASRLEMFDKVTGSEEVRKAFGERYRYEDIFNIWNDFAEKFRKVSEKYYLYAL</sequence>
<reference evidence="4" key="1">
    <citation type="submission" date="2020-10" db="EMBL/GenBank/DDBJ databases">
        <authorList>
            <person name="Gilroy R."/>
        </authorList>
    </citation>
    <scope>NUCLEOTIDE SEQUENCE</scope>
    <source>
        <strain evidence="4">ChiHjej13B12-12457</strain>
    </source>
</reference>
<dbReference type="GO" id="GO:0033922">
    <property type="term" value="F:peptidoglycan beta-N-acetylmuramidase activity"/>
    <property type="evidence" value="ECO:0007669"/>
    <property type="project" value="InterPro"/>
</dbReference>
<evidence type="ECO:0000313" key="4">
    <source>
        <dbReference type="EMBL" id="HIR62294.1"/>
    </source>
</evidence>
<comment type="caution">
    <text evidence="4">The sequence shown here is derived from an EMBL/GenBank/DDBJ whole genome shotgun (WGS) entry which is preliminary data.</text>
</comment>
<dbReference type="PANTHER" id="PTHR42915:SF1">
    <property type="entry name" value="PEPTIDOGLYCAN BETA-N-ACETYLMURAMIDASE NAMZ"/>
    <property type="match status" value="1"/>
</dbReference>
<dbReference type="InterPro" id="IPR048502">
    <property type="entry name" value="NamZ_N"/>
</dbReference>
<dbReference type="InterPro" id="IPR048503">
    <property type="entry name" value="NamZ_C"/>
</dbReference>
<evidence type="ECO:0000313" key="5">
    <source>
        <dbReference type="Proteomes" id="UP000886744"/>
    </source>
</evidence>
<keyword evidence="1" id="KW-0732">Signal</keyword>
<dbReference type="AlphaFoldDB" id="A0A9D1E004"/>
<protein>
    <submittedName>
        <fullName evidence="4">DUF1343 domain-containing protein</fullName>
    </submittedName>
</protein>
<dbReference type="PANTHER" id="PTHR42915">
    <property type="entry name" value="HYPOTHETICAL 460 KDA PROTEIN IN FEUA-SIGW INTERGENIC REGION [PRECURSOR]"/>
    <property type="match status" value="1"/>
</dbReference>
<dbReference type="PIRSF" id="PIRSF016719">
    <property type="entry name" value="UCP016719"/>
    <property type="match status" value="1"/>
</dbReference>
<organism evidence="4 5">
    <name type="scientific">Candidatus Coprenecus avistercoris</name>
    <dbReference type="NCBI Taxonomy" id="2840730"/>
    <lineage>
        <taxon>Bacteria</taxon>
        <taxon>Pseudomonadati</taxon>
        <taxon>Bacteroidota</taxon>
        <taxon>Bacteroidia</taxon>
        <taxon>Bacteroidales</taxon>
        <taxon>Rikenellaceae</taxon>
        <taxon>Rikenellaceae incertae sedis</taxon>
        <taxon>Candidatus Coprenecus</taxon>
    </lineage>
</organism>
<accession>A0A9D1E004</accession>
<feature type="signal peptide" evidence="1">
    <location>
        <begin position="1"/>
        <end position="31"/>
    </location>
</feature>
<feature type="chain" id="PRO_5038745145" evidence="1">
    <location>
        <begin position="32"/>
        <end position="432"/>
    </location>
</feature>
<feature type="domain" description="Peptidoglycan beta-N-acetylmuramidase NamZ N-terminal" evidence="2">
    <location>
        <begin position="54"/>
        <end position="268"/>
    </location>
</feature>
<evidence type="ECO:0000259" key="2">
    <source>
        <dbReference type="Pfam" id="PF07075"/>
    </source>
</evidence>
<dbReference type="EMBL" id="DVHI01000030">
    <property type="protein sequence ID" value="HIR62294.1"/>
    <property type="molecule type" value="Genomic_DNA"/>
</dbReference>
<dbReference type="Pfam" id="PF20732">
    <property type="entry name" value="NamZ_C"/>
    <property type="match status" value="1"/>
</dbReference>
<evidence type="ECO:0000259" key="3">
    <source>
        <dbReference type="Pfam" id="PF20732"/>
    </source>
</evidence>
<dbReference type="Pfam" id="PF07075">
    <property type="entry name" value="NamZ_N"/>
    <property type="match status" value="1"/>
</dbReference>
<dbReference type="Proteomes" id="UP000886744">
    <property type="component" value="Unassembled WGS sequence"/>
</dbReference>